<comment type="similarity">
    <text evidence="2">Belongs to the CPA3 antiporters (TC 2.A.63) subunit D family.</text>
</comment>
<feature type="transmembrane region" description="Helical" evidence="8">
    <location>
        <begin position="109"/>
        <end position="127"/>
    </location>
</feature>
<feature type="transmembrane region" description="Helical" evidence="8">
    <location>
        <begin position="205"/>
        <end position="227"/>
    </location>
</feature>
<dbReference type="EMBL" id="CP041186">
    <property type="protein sequence ID" value="QDG53008.1"/>
    <property type="molecule type" value="Genomic_DNA"/>
</dbReference>
<feature type="transmembrane region" description="Helical" evidence="8">
    <location>
        <begin position="280"/>
        <end position="300"/>
    </location>
</feature>
<proteinExistence type="inferred from homology"/>
<evidence type="ECO:0000256" key="2">
    <source>
        <dbReference type="ARBA" id="ARBA00005346"/>
    </source>
</evidence>
<accession>A0A4Y6PXE9</accession>
<keyword evidence="6 8" id="KW-0472">Membrane</keyword>
<dbReference type="GO" id="GO:0005886">
    <property type="term" value="C:plasma membrane"/>
    <property type="evidence" value="ECO:0007669"/>
    <property type="project" value="UniProtKB-SubCell"/>
</dbReference>
<sequence>MLVALFDNLEIVEPTLLVVISLPLLVAAGLAFDDTRRAASLLAPWMALPAVLLSVVVSPGHSEMLDWLVLGTLLSYDEIGRLFLFFTGWIWLLAGLFANYSLDEKERNAFWAFYLLALSGNLGVALARDLPGFLFFFSLMGFASYGLVLHRRDKAAIRAARVYIVLLVVGEGLLYAAAVLAAINADSFEAAAIADAVARSPQSELIVVLFFAGFATKAGIFPLHISLPPAYDAAPASAGAVLSGAMSKAGVLGWMLFLPVGLDVSPVMGPDTVSDTMSSAISNAGLLFLLAGLFSVYYGVVVGLAQRTPKALLAYSSISQIGYMALLIGVGLQSGQMWEAALVATAVYALHHGLNKGALFLSVRICEDGVSGRWPRRLLLGGLLLPSLALAGAPLTTGAVAKNALKKSLDVDMLTVGAWFETLIVVGSVGTALLLARFIFLVWPAPPEERARVTDTPHQNPPRGLWIPWGLSLVSIIVVPWVFPWDEMQTLTADVLSWSKIWGEVWPLLVATLLVIVTVRAFRRYMWGQVVRIPPGDLLLPLGWLTLFLLHSTGRVLDWVQREADLIQERTIHFVTRPTGLASKSREFEAWLTSFHVGITLVVVLAAALIALAAVWP</sequence>
<evidence type="ECO:0000256" key="6">
    <source>
        <dbReference type="ARBA" id="ARBA00023136"/>
    </source>
</evidence>
<evidence type="ECO:0000256" key="1">
    <source>
        <dbReference type="ARBA" id="ARBA00004651"/>
    </source>
</evidence>
<evidence type="ECO:0000256" key="4">
    <source>
        <dbReference type="ARBA" id="ARBA00022692"/>
    </source>
</evidence>
<dbReference type="RefSeq" id="WP_141199469.1">
    <property type="nucleotide sequence ID" value="NZ_CP041186.1"/>
</dbReference>
<comment type="subcellular location">
    <subcellularLocation>
        <location evidence="1">Cell membrane</location>
        <topology evidence="1">Multi-pass membrane protein</topology>
    </subcellularLocation>
    <subcellularLocation>
        <location evidence="7">Membrane</location>
        <topology evidence="7">Multi-pass membrane protein</topology>
    </subcellularLocation>
</comment>
<evidence type="ECO:0000259" key="9">
    <source>
        <dbReference type="Pfam" id="PF00361"/>
    </source>
</evidence>
<evidence type="ECO:0000256" key="7">
    <source>
        <dbReference type="RuleBase" id="RU000320"/>
    </source>
</evidence>
<protein>
    <submittedName>
        <fullName evidence="10">NADH/ubiquinone/plastoquinone (Complex I)</fullName>
    </submittedName>
</protein>
<dbReference type="Pfam" id="PF00361">
    <property type="entry name" value="Proton_antipo_M"/>
    <property type="match status" value="1"/>
</dbReference>
<reference evidence="10 11" key="1">
    <citation type="submission" date="2019-06" db="EMBL/GenBank/DDBJ databases">
        <title>Persicimonas caeni gen. nov., sp. nov., a predatory bacterium isolated from solar saltern.</title>
        <authorList>
            <person name="Wang S."/>
        </authorList>
    </citation>
    <scope>NUCLEOTIDE SEQUENCE [LARGE SCALE GENOMIC DNA]</scope>
    <source>
        <strain evidence="10 11">YN101</strain>
    </source>
</reference>
<dbReference type="PANTHER" id="PTHR42703:SF1">
    <property type="entry name" value="NA(+)_H(+) ANTIPORTER SUBUNIT D1"/>
    <property type="match status" value="1"/>
</dbReference>
<feature type="transmembrane region" description="Helical" evidence="8">
    <location>
        <begin position="340"/>
        <end position="366"/>
    </location>
</feature>
<keyword evidence="5 8" id="KW-1133">Transmembrane helix</keyword>
<dbReference type="Proteomes" id="UP000315995">
    <property type="component" value="Chromosome"/>
</dbReference>
<feature type="transmembrane region" description="Helical" evidence="8">
    <location>
        <begin position="464"/>
        <end position="485"/>
    </location>
</feature>
<feature type="transmembrane region" description="Helical" evidence="8">
    <location>
        <begin position="15"/>
        <end position="32"/>
    </location>
</feature>
<feature type="transmembrane region" description="Helical" evidence="8">
    <location>
        <begin position="79"/>
        <end position="102"/>
    </location>
</feature>
<feature type="transmembrane region" description="Helical" evidence="8">
    <location>
        <begin position="133"/>
        <end position="150"/>
    </location>
</feature>
<gene>
    <name evidence="10" type="ORF">FIV42_20350</name>
</gene>
<dbReference type="InterPro" id="IPR001750">
    <property type="entry name" value="ND/Mrp_TM"/>
</dbReference>
<feature type="transmembrane region" description="Helical" evidence="8">
    <location>
        <begin position="590"/>
        <end position="616"/>
    </location>
</feature>
<keyword evidence="4 7" id="KW-0812">Transmembrane</keyword>
<feature type="transmembrane region" description="Helical" evidence="8">
    <location>
        <begin position="162"/>
        <end position="185"/>
    </location>
</feature>
<feature type="transmembrane region" description="Helical" evidence="8">
    <location>
        <begin position="505"/>
        <end position="522"/>
    </location>
</feature>
<feature type="transmembrane region" description="Helical" evidence="8">
    <location>
        <begin position="239"/>
        <end position="260"/>
    </location>
</feature>
<feature type="transmembrane region" description="Helical" evidence="8">
    <location>
        <begin position="39"/>
        <end position="59"/>
    </location>
</feature>
<dbReference type="AlphaFoldDB" id="A0A4Y6PXE9"/>
<accession>A0A5B8Y8W5</accession>
<feature type="transmembrane region" description="Helical" evidence="8">
    <location>
        <begin position="378"/>
        <end position="396"/>
    </location>
</feature>
<feature type="domain" description="NADH:quinone oxidoreductase/Mrp antiporter transmembrane" evidence="9">
    <location>
        <begin position="127"/>
        <end position="402"/>
    </location>
</feature>
<evidence type="ECO:0000256" key="5">
    <source>
        <dbReference type="ARBA" id="ARBA00022989"/>
    </source>
</evidence>
<feature type="transmembrane region" description="Helical" evidence="8">
    <location>
        <begin position="312"/>
        <end position="334"/>
    </location>
</feature>
<dbReference type="PANTHER" id="PTHR42703">
    <property type="entry name" value="NADH DEHYDROGENASE"/>
    <property type="match status" value="1"/>
</dbReference>
<organism evidence="10 11">
    <name type="scientific">Persicimonas caeni</name>
    <dbReference type="NCBI Taxonomy" id="2292766"/>
    <lineage>
        <taxon>Bacteria</taxon>
        <taxon>Deltaproteobacteria</taxon>
        <taxon>Bradymonadales</taxon>
        <taxon>Bradymonadaceae</taxon>
        <taxon>Persicimonas</taxon>
    </lineage>
</organism>
<evidence type="ECO:0000256" key="3">
    <source>
        <dbReference type="ARBA" id="ARBA00022475"/>
    </source>
</evidence>
<name>A0A4Y6PXE9_PERCE</name>
<keyword evidence="3" id="KW-1003">Cell membrane</keyword>
<keyword evidence="10" id="KW-0830">Ubiquinone</keyword>
<evidence type="ECO:0000313" key="11">
    <source>
        <dbReference type="Proteomes" id="UP000315995"/>
    </source>
</evidence>
<evidence type="ECO:0000256" key="8">
    <source>
        <dbReference type="SAM" id="Phobius"/>
    </source>
</evidence>
<keyword evidence="11" id="KW-1185">Reference proteome</keyword>
<dbReference type="OrthoDB" id="9768329at2"/>
<evidence type="ECO:0000313" key="10">
    <source>
        <dbReference type="EMBL" id="QDG53008.1"/>
    </source>
</evidence>
<dbReference type="InterPro" id="IPR050586">
    <property type="entry name" value="CPA3_Na-H_Antiporter_D"/>
</dbReference>
<feature type="transmembrane region" description="Helical" evidence="8">
    <location>
        <begin position="416"/>
        <end position="443"/>
    </location>
</feature>